<organism evidence="2 3">
    <name type="scientific">Hyaloscypha variabilis (strain UAMH 11265 / GT02V1 / F)</name>
    <name type="common">Meliniomyces variabilis</name>
    <dbReference type="NCBI Taxonomy" id="1149755"/>
    <lineage>
        <taxon>Eukaryota</taxon>
        <taxon>Fungi</taxon>
        <taxon>Dikarya</taxon>
        <taxon>Ascomycota</taxon>
        <taxon>Pezizomycotina</taxon>
        <taxon>Leotiomycetes</taxon>
        <taxon>Helotiales</taxon>
        <taxon>Hyaloscyphaceae</taxon>
        <taxon>Hyaloscypha</taxon>
        <taxon>Hyaloscypha variabilis</taxon>
    </lineage>
</organism>
<sequence>MFMRSPAGRCRVKRFRDLLILLVWGTFPPDGQRLTGHRDFSYEIFSNCNTNSKPTHKMPSALFTISLQAFSESQGLETLVLLKPFANHLHKTCSTQGVLLENFVHLMCRILRSFHQLDCCG</sequence>
<feature type="chain" id="PRO_5014382742" description="Secreted protein" evidence="1">
    <location>
        <begin position="34"/>
        <end position="121"/>
    </location>
</feature>
<dbReference type="EMBL" id="KZ613945">
    <property type="protein sequence ID" value="PMD40196.1"/>
    <property type="molecule type" value="Genomic_DNA"/>
</dbReference>
<evidence type="ECO:0000256" key="1">
    <source>
        <dbReference type="SAM" id="SignalP"/>
    </source>
</evidence>
<proteinExistence type="predicted"/>
<keyword evidence="1" id="KW-0732">Signal</keyword>
<name>A0A2J6RNV3_HYAVF</name>
<dbReference type="Proteomes" id="UP000235786">
    <property type="component" value="Unassembled WGS sequence"/>
</dbReference>
<protein>
    <recommendedName>
        <fullName evidence="4">Secreted protein</fullName>
    </recommendedName>
</protein>
<accession>A0A2J6RNV3</accession>
<evidence type="ECO:0008006" key="4">
    <source>
        <dbReference type="Google" id="ProtNLM"/>
    </source>
</evidence>
<evidence type="ECO:0000313" key="2">
    <source>
        <dbReference type="EMBL" id="PMD40196.1"/>
    </source>
</evidence>
<reference evidence="2 3" key="1">
    <citation type="submission" date="2016-04" db="EMBL/GenBank/DDBJ databases">
        <title>A degradative enzymes factory behind the ericoid mycorrhizal symbiosis.</title>
        <authorList>
            <consortium name="DOE Joint Genome Institute"/>
            <person name="Martino E."/>
            <person name="Morin E."/>
            <person name="Grelet G."/>
            <person name="Kuo A."/>
            <person name="Kohler A."/>
            <person name="Daghino S."/>
            <person name="Barry K."/>
            <person name="Choi C."/>
            <person name="Cichocki N."/>
            <person name="Clum A."/>
            <person name="Copeland A."/>
            <person name="Hainaut M."/>
            <person name="Haridas S."/>
            <person name="Labutti K."/>
            <person name="Lindquist E."/>
            <person name="Lipzen A."/>
            <person name="Khouja H.-R."/>
            <person name="Murat C."/>
            <person name="Ohm R."/>
            <person name="Olson A."/>
            <person name="Spatafora J."/>
            <person name="Veneault-Fourrey C."/>
            <person name="Henrissat B."/>
            <person name="Grigoriev I."/>
            <person name="Martin F."/>
            <person name="Perotto S."/>
        </authorList>
    </citation>
    <scope>NUCLEOTIDE SEQUENCE [LARGE SCALE GENOMIC DNA]</scope>
    <source>
        <strain evidence="2 3">F</strain>
    </source>
</reference>
<feature type="signal peptide" evidence="1">
    <location>
        <begin position="1"/>
        <end position="33"/>
    </location>
</feature>
<keyword evidence="3" id="KW-1185">Reference proteome</keyword>
<gene>
    <name evidence="2" type="ORF">L207DRAFT_335346</name>
</gene>
<evidence type="ECO:0000313" key="3">
    <source>
        <dbReference type="Proteomes" id="UP000235786"/>
    </source>
</evidence>
<dbReference type="AlphaFoldDB" id="A0A2J6RNV3"/>